<evidence type="ECO:0000256" key="2">
    <source>
        <dbReference type="ARBA" id="ARBA00005510"/>
    </source>
</evidence>
<evidence type="ECO:0000256" key="6">
    <source>
        <dbReference type="ARBA" id="ARBA00023242"/>
    </source>
</evidence>
<dbReference type="InterPro" id="IPR011598">
    <property type="entry name" value="bHLH_dom"/>
</dbReference>
<dbReference type="InterPro" id="IPR045843">
    <property type="entry name" value="IND-like"/>
</dbReference>
<feature type="compositionally biased region" description="Polar residues" evidence="7">
    <location>
        <begin position="85"/>
        <end position="94"/>
    </location>
</feature>
<dbReference type="GO" id="GO:0000981">
    <property type="term" value="F:DNA-binding transcription factor activity, RNA polymerase II-specific"/>
    <property type="evidence" value="ECO:0000318"/>
    <property type="project" value="GO_Central"/>
</dbReference>
<feature type="compositionally biased region" description="Low complexity" evidence="7">
    <location>
        <begin position="201"/>
        <end position="216"/>
    </location>
</feature>
<dbReference type="SUPFAM" id="SSF47459">
    <property type="entry name" value="HLH, helix-loop-helix DNA-binding domain"/>
    <property type="match status" value="1"/>
</dbReference>
<keyword evidence="5" id="KW-0804">Transcription</keyword>
<keyword evidence="10" id="KW-1185">Reference proteome</keyword>
<comment type="subcellular location">
    <subcellularLocation>
        <location evidence="1">Nucleus</location>
    </subcellularLocation>
</comment>
<protein>
    <recommendedName>
        <fullName evidence="8">BHLH domain-containing protein</fullName>
    </recommendedName>
</protein>
<dbReference type="GeneID" id="109945271"/>
<evidence type="ECO:0000256" key="7">
    <source>
        <dbReference type="SAM" id="MobiDB-lite"/>
    </source>
</evidence>
<evidence type="ECO:0000256" key="4">
    <source>
        <dbReference type="ARBA" id="ARBA00023125"/>
    </source>
</evidence>
<comment type="similarity">
    <text evidence="2">Belongs to the bHLH protein family.</text>
</comment>
<evidence type="ECO:0000256" key="1">
    <source>
        <dbReference type="ARBA" id="ARBA00004123"/>
    </source>
</evidence>
<dbReference type="Proteomes" id="UP000007305">
    <property type="component" value="Chromosome 3"/>
</dbReference>
<dbReference type="RefSeq" id="XP_020406706.1">
    <property type="nucleotide sequence ID" value="XM_020551117.1"/>
</dbReference>
<dbReference type="GO" id="GO:0046983">
    <property type="term" value="F:protein dimerization activity"/>
    <property type="evidence" value="ECO:0007669"/>
    <property type="project" value="InterPro"/>
</dbReference>
<dbReference type="Gene3D" id="4.10.280.10">
    <property type="entry name" value="Helix-loop-helix DNA-binding domain"/>
    <property type="match status" value="1"/>
</dbReference>
<gene>
    <name evidence="9" type="primary">LOC109945271</name>
</gene>
<keyword evidence="6" id="KW-0539">Nucleus</keyword>
<keyword evidence="4" id="KW-0238">DNA-binding</keyword>
<evidence type="ECO:0000256" key="5">
    <source>
        <dbReference type="ARBA" id="ARBA00023163"/>
    </source>
</evidence>
<name>A0A804N4S4_MAIZE</name>
<dbReference type="Pfam" id="PF00010">
    <property type="entry name" value="HLH"/>
    <property type="match status" value="1"/>
</dbReference>
<dbReference type="EnsemblPlants" id="Zm00001eb135040_T001">
    <property type="protein sequence ID" value="Zm00001eb135040_P001"/>
    <property type="gene ID" value="Zm00001eb135040"/>
</dbReference>
<dbReference type="FunFam" id="4.10.280.10:FF:000022">
    <property type="entry name" value="Basic helix-loop-helix transcription factor"/>
    <property type="match status" value="1"/>
</dbReference>
<dbReference type="SMART" id="SM00353">
    <property type="entry name" value="HLH"/>
    <property type="match status" value="1"/>
</dbReference>
<keyword evidence="3" id="KW-0805">Transcription regulation</keyword>
<dbReference type="PROSITE" id="PS50888">
    <property type="entry name" value="BHLH"/>
    <property type="match status" value="1"/>
</dbReference>
<dbReference type="AlphaFoldDB" id="A0A804N4S4"/>
<dbReference type="Gramene" id="Zm00001eb135040_T001">
    <property type="protein sequence ID" value="Zm00001eb135040_P001"/>
    <property type="gene ID" value="Zm00001eb135040"/>
</dbReference>
<dbReference type="GO" id="GO:0006357">
    <property type="term" value="P:regulation of transcription by RNA polymerase II"/>
    <property type="evidence" value="ECO:0000318"/>
    <property type="project" value="GO_Central"/>
</dbReference>
<proteinExistence type="inferred from homology"/>
<feature type="domain" description="BHLH" evidence="8">
    <location>
        <begin position="250"/>
        <end position="299"/>
    </location>
</feature>
<feature type="compositionally biased region" description="Low complexity" evidence="7">
    <location>
        <begin position="237"/>
        <end position="252"/>
    </location>
</feature>
<dbReference type="GO" id="GO:0005634">
    <property type="term" value="C:nucleus"/>
    <property type="evidence" value="ECO:0000318"/>
    <property type="project" value="GO_Central"/>
</dbReference>
<dbReference type="PANTHER" id="PTHR16223:SF366">
    <property type="entry name" value="BHLH DOMAIN-CONTAINING PROTEIN"/>
    <property type="match status" value="1"/>
</dbReference>
<dbReference type="CDD" id="cd11454">
    <property type="entry name" value="bHLH_AtIND_like"/>
    <property type="match status" value="1"/>
</dbReference>
<dbReference type="InParanoid" id="A0A804N4S4"/>
<feature type="region of interest" description="Disordered" evidence="7">
    <location>
        <begin position="151"/>
        <end position="255"/>
    </location>
</feature>
<feature type="compositionally biased region" description="Low complexity" evidence="7">
    <location>
        <begin position="168"/>
        <end position="178"/>
    </location>
</feature>
<reference evidence="9" key="2">
    <citation type="submission" date="2019-07" db="EMBL/GenBank/DDBJ databases">
        <authorList>
            <person name="Seetharam A."/>
            <person name="Woodhouse M."/>
            <person name="Cannon E."/>
        </authorList>
    </citation>
    <scope>NUCLEOTIDE SEQUENCE [LARGE SCALE GENOMIC DNA]</scope>
    <source>
        <strain evidence="9">cv. B73</strain>
    </source>
</reference>
<sequence length="335" mass="35441">MEDGGLVSEAGAWAELGTGGDESEELVAQLLGAFFRSHGEEGRHQLLWSDDQASSDDVHGDGSLAVPLAYDGCCGYLSYSGSNSDELPLGSSSRAAPAGGPPEELLGAAETEYLNNVAAADHPFFKWCGNGEGLDGPTSVVGTLGLGSVSAAPNKSKRKQMVEEHDGQTQTQTQTQTTRGRKRARKKSGDEDEDPSTAIASGSGPTSCCTTSDSDSNASPLESADAGARRPKGNENARAAGRGAAAATTTTAEPQSIYARKRRERINERLKVLQSLVPNGTKVDMSTMLEEAVHYVKFLQLQIRLLSSDDTWMYAPIAYNGMGIGIDLRMHGQDR</sequence>
<feature type="region of interest" description="Disordered" evidence="7">
    <location>
        <begin position="85"/>
        <end position="104"/>
    </location>
</feature>
<organism evidence="9 10">
    <name type="scientific">Zea mays</name>
    <name type="common">Maize</name>
    <dbReference type="NCBI Taxonomy" id="4577"/>
    <lineage>
        <taxon>Eukaryota</taxon>
        <taxon>Viridiplantae</taxon>
        <taxon>Streptophyta</taxon>
        <taxon>Embryophyta</taxon>
        <taxon>Tracheophyta</taxon>
        <taxon>Spermatophyta</taxon>
        <taxon>Magnoliopsida</taxon>
        <taxon>Liliopsida</taxon>
        <taxon>Poales</taxon>
        <taxon>Poaceae</taxon>
        <taxon>PACMAD clade</taxon>
        <taxon>Panicoideae</taxon>
        <taxon>Andropogonodae</taxon>
        <taxon>Andropogoneae</taxon>
        <taxon>Tripsacinae</taxon>
        <taxon>Zea</taxon>
    </lineage>
</organism>
<evidence type="ECO:0000256" key="3">
    <source>
        <dbReference type="ARBA" id="ARBA00023015"/>
    </source>
</evidence>
<reference evidence="10" key="1">
    <citation type="submission" date="2015-12" db="EMBL/GenBank/DDBJ databases">
        <title>Update maize B73 reference genome by single molecule sequencing technologies.</title>
        <authorList>
            <consortium name="Maize Genome Sequencing Project"/>
            <person name="Ware D."/>
        </authorList>
    </citation>
    <scope>NUCLEOTIDE SEQUENCE [LARGE SCALE GENOMIC DNA]</scope>
    <source>
        <strain evidence="10">cv. B73</strain>
    </source>
</reference>
<evidence type="ECO:0000259" key="8">
    <source>
        <dbReference type="PROSITE" id="PS50888"/>
    </source>
</evidence>
<reference evidence="9" key="3">
    <citation type="submission" date="2021-05" db="UniProtKB">
        <authorList>
            <consortium name="EnsemblPlants"/>
        </authorList>
    </citation>
    <scope>IDENTIFICATION</scope>
    <source>
        <strain evidence="9">cv. B73</strain>
    </source>
</reference>
<dbReference type="PANTHER" id="PTHR16223">
    <property type="entry name" value="TRANSCRIPTION FACTOR BHLH83-RELATED"/>
    <property type="match status" value="1"/>
</dbReference>
<dbReference type="InterPro" id="IPR036638">
    <property type="entry name" value="HLH_DNA-bd_sf"/>
</dbReference>
<dbReference type="GO" id="GO:0000978">
    <property type="term" value="F:RNA polymerase II cis-regulatory region sequence-specific DNA binding"/>
    <property type="evidence" value="ECO:0000318"/>
    <property type="project" value="GO_Central"/>
</dbReference>
<evidence type="ECO:0000313" key="9">
    <source>
        <dbReference type="EnsemblPlants" id="Zm00001eb135040_P001"/>
    </source>
</evidence>
<evidence type="ECO:0000313" key="10">
    <source>
        <dbReference type="Proteomes" id="UP000007305"/>
    </source>
</evidence>
<accession>A0A804N4S4</accession>